<evidence type="ECO:0000259" key="11">
    <source>
        <dbReference type="Pfam" id="PF10497"/>
    </source>
</evidence>
<gene>
    <name evidence="12" type="ORF">OEZ85_012232</name>
</gene>
<feature type="region of interest" description="Disordered" evidence="10">
    <location>
        <begin position="38"/>
        <end position="88"/>
    </location>
</feature>
<accession>A0ABY8TSS1</accession>
<keyword evidence="8" id="KW-0804">Transcription</keyword>
<dbReference type="EMBL" id="CP126210">
    <property type="protein sequence ID" value="WIA12160.1"/>
    <property type="molecule type" value="Genomic_DNA"/>
</dbReference>
<evidence type="ECO:0000256" key="10">
    <source>
        <dbReference type="SAM" id="MobiDB-lite"/>
    </source>
</evidence>
<dbReference type="InterPro" id="IPR040221">
    <property type="entry name" value="CDCA7/CDA7L"/>
</dbReference>
<evidence type="ECO:0000256" key="3">
    <source>
        <dbReference type="ARBA" id="ARBA00022490"/>
    </source>
</evidence>
<reference evidence="12 13" key="1">
    <citation type="submission" date="2023-05" db="EMBL/GenBank/DDBJ databases">
        <title>A 100% complete, gapless, phased diploid assembly of the Scenedesmus obliquus UTEX 3031 genome.</title>
        <authorList>
            <person name="Biondi T.C."/>
            <person name="Hanschen E.R."/>
            <person name="Kwon T."/>
            <person name="Eng W."/>
            <person name="Kruse C.P.S."/>
            <person name="Koehler S.I."/>
            <person name="Kunde Y."/>
            <person name="Gleasner C.D."/>
            <person name="You Mak K.T."/>
            <person name="Polle J."/>
            <person name="Hovde B.T."/>
            <person name="Starkenburg S.R."/>
        </authorList>
    </citation>
    <scope>NUCLEOTIDE SEQUENCE [LARGE SCALE GENOMIC DNA]</scope>
    <source>
        <strain evidence="12 13">DOE0152z</strain>
    </source>
</reference>
<keyword evidence="9" id="KW-0539">Nucleus</keyword>
<evidence type="ECO:0000313" key="12">
    <source>
        <dbReference type="EMBL" id="WIA12160.1"/>
    </source>
</evidence>
<feature type="compositionally biased region" description="Basic residues" evidence="10">
    <location>
        <begin position="59"/>
        <end position="72"/>
    </location>
</feature>
<evidence type="ECO:0000313" key="13">
    <source>
        <dbReference type="Proteomes" id="UP001244341"/>
    </source>
</evidence>
<evidence type="ECO:0000256" key="9">
    <source>
        <dbReference type="ARBA" id="ARBA00023242"/>
    </source>
</evidence>
<proteinExistence type="predicted"/>
<organism evidence="12 13">
    <name type="scientific">Tetradesmus obliquus</name>
    <name type="common">Green alga</name>
    <name type="synonym">Acutodesmus obliquus</name>
    <dbReference type="NCBI Taxonomy" id="3088"/>
    <lineage>
        <taxon>Eukaryota</taxon>
        <taxon>Viridiplantae</taxon>
        <taxon>Chlorophyta</taxon>
        <taxon>core chlorophytes</taxon>
        <taxon>Chlorophyceae</taxon>
        <taxon>CS clade</taxon>
        <taxon>Sphaeropleales</taxon>
        <taxon>Scenedesmaceae</taxon>
        <taxon>Tetradesmus</taxon>
    </lineage>
</organism>
<keyword evidence="5" id="KW-0597">Phosphoprotein</keyword>
<evidence type="ECO:0000256" key="1">
    <source>
        <dbReference type="ARBA" id="ARBA00004123"/>
    </source>
</evidence>
<feature type="compositionally biased region" description="Low complexity" evidence="10">
    <location>
        <begin position="352"/>
        <end position="367"/>
    </location>
</feature>
<feature type="region of interest" description="Disordered" evidence="10">
    <location>
        <begin position="267"/>
        <end position="293"/>
    </location>
</feature>
<dbReference type="PANTHER" id="PTHR31169">
    <property type="entry name" value="OS05G0300700 PROTEIN"/>
    <property type="match status" value="1"/>
</dbReference>
<dbReference type="PANTHER" id="PTHR31169:SF15">
    <property type="entry name" value="EXPRESSED PROTEIN"/>
    <property type="match status" value="1"/>
</dbReference>
<keyword evidence="7" id="KW-0805">Transcription regulation</keyword>
<feature type="compositionally biased region" description="Low complexity" evidence="10">
    <location>
        <begin position="272"/>
        <end position="293"/>
    </location>
</feature>
<comment type="subcellular location">
    <subcellularLocation>
        <location evidence="2">Cytoplasm</location>
    </subcellularLocation>
    <subcellularLocation>
        <location evidence="1">Nucleus</location>
    </subcellularLocation>
</comment>
<feature type="compositionally biased region" description="Low complexity" evidence="10">
    <location>
        <begin position="325"/>
        <end position="340"/>
    </location>
</feature>
<evidence type="ECO:0000256" key="7">
    <source>
        <dbReference type="ARBA" id="ARBA00023015"/>
    </source>
</evidence>
<dbReference type="Pfam" id="PF10497">
    <property type="entry name" value="zf-4CXXC_R1"/>
    <property type="match status" value="1"/>
</dbReference>
<sequence>MSLIAASPLTAFEQERLDRIAENRRRMEEMGVLDTARDLLKSFRPAKPPTQRRTVPKERKPKRHQPVRRSRRLTGAGAEFGSQEDSNDECVTYSDLEPGLDDILADGGDIESMPEEKQEQFQEMRCGSMGRGSVYDSVAGITCHFCRQKKLCGEDGCPRCSRRSTTADCIGKTDCSRCHGATGRFCRACLLIRYGQTMEDARKEMDAGTWLCPHCYEDEHPEEGWMCNSSICMKRRGYKPTGIAIYDAQQRGFPSVAHWLQAQLRKRGGSSGEEAGAAAAAAGDKQSQADSSSGSAAAGAAAAAEVVSSKRSNKVAAAPGSNKVAAAPGSSKAASSSASAEVQAPGTPVRDAVSAGVESAAAEPAAAGRGGRVTRRGAGAGFVADAEQEQSSKRVCVGEAAGTRRSLRFRGK</sequence>
<evidence type="ECO:0000256" key="2">
    <source>
        <dbReference type="ARBA" id="ARBA00004496"/>
    </source>
</evidence>
<evidence type="ECO:0000256" key="6">
    <source>
        <dbReference type="ARBA" id="ARBA00022843"/>
    </source>
</evidence>
<evidence type="ECO:0000256" key="4">
    <source>
        <dbReference type="ARBA" id="ARBA00022499"/>
    </source>
</evidence>
<keyword evidence="6" id="KW-0832">Ubl conjugation</keyword>
<evidence type="ECO:0000256" key="8">
    <source>
        <dbReference type="ARBA" id="ARBA00023163"/>
    </source>
</evidence>
<keyword evidence="4" id="KW-1017">Isopeptide bond</keyword>
<keyword evidence="3" id="KW-0963">Cytoplasm</keyword>
<name>A0ABY8TSS1_TETOB</name>
<feature type="region of interest" description="Disordered" evidence="10">
    <location>
        <begin position="309"/>
        <end position="375"/>
    </location>
</feature>
<dbReference type="InterPro" id="IPR018866">
    <property type="entry name" value="Znf-4CXXC_R1"/>
</dbReference>
<keyword evidence="13" id="KW-1185">Reference proteome</keyword>
<protein>
    <recommendedName>
        <fullName evidence="11">Zinc-finger domain-containing protein</fullName>
    </recommendedName>
</protein>
<evidence type="ECO:0000256" key="5">
    <source>
        <dbReference type="ARBA" id="ARBA00022553"/>
    </source>
</evidence>
<feature type="domain" description="Zinc-finger" evidence="11">
    <location>
        <begin position="135"/>
        <end position="260"/>
    </location>
</feature>
<dbReference type="Proteomes" id="UP001244341">
    <property type="component" value="Chromosome 3b"/>
</dbReference>